<proteinExistence type="predicted"/>
<comment type="caution">
    <text evidence="2">The sequence shown here is derived from an EMBL/GenBank/DDBJ whole genome shotgun (WGS) entry which is preliminary data.</text>
</comment>
<dbReference type="InterPro" id="IPR050789">
    <property type="entry name" value="Diverse_Enzym_Activities"/>
</dbReference>
<dbReference type="PANTHER" id="PTHR43283:SF15">
    <property type="entry name" value="CONSERVED PROTEIN"/>
    <property type="match status" value="1"/>
</dbReference>
<dbReference type="GO" id="GO:0016787">
    <property type="term" value="F:hydrolase activity"/>
    <property type="evidence" value="ECO:0007669"/>
    <property type="project" value="UniProtKB-KW"/>
</dbReference>
<dbReference type="PANTHER" id="PTHR43283">
    <property type="entry name" value="BETA-LACTAMASE-RELATED"/>
    <property type="match status" value="1"/>
</dbReference>
<accession>A0A2U1T7K9</accession>
<dbReference type="Pfam" id="PF00144">
    <property type="entry name" value="Beta-lactamase"/>
    <property type="match status" value="1"/>
</dbReference>
<reference evidence="3" key="1">
    <citation type="submission" date="2018-04" db="EMBL/GenBank/DDBJ databases">
        <authorList>
            <person name="Liu S."/>
            <person name="Wang Z."/>
            <person name="Li J."/>
        </authorList>
    </citation>
    <scope>NUCLEOTIDE SEQUENCE [LARGE SCALE GENOMIC DNA]</scope>
    <source>
        <strain evidence="3">2189</strain>
    </source>
</reference>
<keyword evidence="2" id="KW-0378">Hydrolase</keyword>
<organism evidence="2 3">
    <name type="scientific">Corynebacterium yudongzhengii</name>
    <dbReference type="NCBI Taxonomy" id="2080740"/>
    <lineage>
        <taxon>Bacteria</taxon>
        <taxon>Bacillati</taxon>
        <taxon>Actinomycetota</taxon>
        <taxon>Actinomycetes</taxon>
        <taxon>Mycobacteriales</taxon>
        <taxon>Corynebacteriaceae</taxon>
        <taxon>Corynebacterium</taxon>
    </lineage>
</organism>
<name>A0A2U1T7K9_9CORY</name>
<protein>
    <submittedName>
        <fullName evidence="2">Serine hydrolase</fullName>
    </submittedName>
</protein>
<dbReference type="OrthoDB" id="3336932at2"/>
<evidence type="ECO:0000259" key="1">
    <source>
        <dbReference type="Pfam" id="PF00144"/>
    </source>
</evidence>
<keyword evidence="3" id="KW-1185">Reference proteome</keyword>
<dbReference type="Gene3D" id="3.40.710.10">
    <property type="entry name" value="DD-peptidase/beta-lactamase superfamily"/>
    <property type="match status" value="1"/>
</dbReference>
<gene>
    <name evidence="2" type="ORF">DF222_05000</name>
</gene>
<feature type="domain" description="Beta-lactamase-related" evidence="1">
    <location>
        <begin position="18"/>
        <end position="258"/>
    </location>
</feature>
<dbReference type="EMBL" id="QEEZ01000007">
    <property type="protein sequence ID" value="PWC01979.1"/>
    <property type="molecule type" value="Genomic_DNA"/>
</dbReference>
<dbReference type="Proteomes" id="UP000244989">
    <property type="component" value="Unassembled WGS sequence"/>
</dbReference>
<dbReference type="SUPFAM" id="SSF56601">
    <property type="entry name" value="beta-lactamase/transpeptidase-like"/>
    <property type="match status" value="1"/>
</dbReference>
<evidence type="ECO:0000313" key="2">
    <source>
        <dbReference type="EMBL" id="PWC01979.1"/>
    </source>
</evidence>
<dbReference type="InterPro" id="IPR001466">
    <property type="entry name" value="Beta-lactam-related"/>
</dbReference>
<dbReference type="RefSeq" id="WP_108432534.1">
    <property type="nucleotide sequence ID" value="NZ_CP026947.1"/>
</dbReference>
<dbReference type="AlphaFoldDB" id="A0A2U1T7K9"/>
<evidence type="ECO:0000313" key="3">
    <source>
        <dbReference type="Proteomes" id="UP000244989"/>
    </source>
</evidence>
<dbReference type="KEGG" id="cyz:C3B44_03245"/>
<dbReference type="InterPro" id="IPR012338">
    <property type="entry name" value="Beta-lactam/transpept-like"/>
</dbReference>
<sequence>MTMRDVLAEIDDWPVDTVAAAVISGDEVTTHGEVDNIFDLMSVTKPLSAWAFLVAVEEGIFELDEPLGPEGSTVRHLLAHASGVGFDSREPERDVEERRIYSSAGFEILAEKIEEVAGMTFRQYLRLAVLDPLEMHETALYGSAGHEAYSTLNDMIAFTRELIHPQLLHEKTVRDALSVQYPDLRGIVPGYGMQKPSPWGLGLEMHGTKDPHWMGTEMPEETFGHFGMSGTYLWMVPEWVDSPGAGTGAVVLTDRQFGDWAKPLWQEFNDEIWAEITR</sequence>